<dbReference type="PROSITE" id="PS50893">
    <property type="entry name" value="ABC_TRANSPORTER_2"/>
    <property type="match status" value="2"/>
</dbReference>
<dbReference type="InterPro" id="IPR003439">
    <property type="entry name" value="ABC_transporter-like_ATP-bd"/>
</dbReference>
<reference evidence="13 14" key="1">
    <citation type="submission" date="2020-08" db="EMBL/GenBank/DDBJ databases">
        <authorList>
            <person name="Hejnol A."/>
        </authorList>
    </citation>
    <scope>NUCLEOTIDE SEQUENCE [LARGE SCALE GENOMIC DNA]</scope>
</reference>
<keyword evidence="3" id="KW-0813">Transport</keyword>
<accession>A0A7I8V966</accession>
<dbReference type="Pfam" id="PF23321">
    <property type="entry name" value="R1_ABCA1"/>
    <property type="match status" value="1"/>
</dbReference>
<evidence type="ECO:0000259" key="12">
    <source>
        <dbReference type="PROSITE" id="PS50893"/>
    </source>
</evidence>
<dbReference type="InterPro" id="IPR056264">
    <property type="entry name" value="R2_ABCA1-4-like"/>
</dbReference>
<dbReference type="PANTHER" id="PTHR19229">
    <property type="entry name" value="ATP-BINDING CASSETTE TRANSPORTER SUBFAMILY A ABCA"/>
    <property type="match status" value="1"/>
</dbReference>
<keyword evidence="9 11" id="KW-0472">Membrane</keyword>
<name>A0A7I8V966_9ANNE</name>
<evidence type="ECO:0000256" key="7">
    <source>
        <dbReference type="ARBA" id="ARBA00022840"/>
    </source>
</evidence>
<feature type="transmembrane region" description="Helical" evidence="11">
    <location>
        <begin position="1328"/>
        <end position="1349"/>
    </location>
</feature>
<comment type="subcellular location">
    <subcellularLocation>
        <location evidence="1">Membrane</location>
        <topology evidence="1">Multi-pass membrane protein</topology>
    </subcellularLocation>
</comment>
<feature type="transmembrane region" description="Helical" evidence="11">
    <location>
        <begin position="1623"/>
        <end position="1645"/>
    </location>
</feature>
<feature type="transmembrane region" description="Helical" evidence="11">
    <location>
        <begin position="1734"/>
        <end position="1758"/>
    </location>
</feature>
<dbReference type="GO" id="GO:0140359">
    <property type="term" value="F:ABC-type transporter activity"/>
    <property type="evidence" value="ECO:0007669"/>
    <property type="project" value="InterPro"/>
</dbReference>
<dbReference type="InterPro" id="IPR027417">
    <property type="entry name" value="P-loop_NTPase"/>
</dbReference>
<feature type="transmembrane region" description="Helical" evidence="11">
    <location>
        <begin position="1821"/>
        <end position="1843"/>
    </location>
</feature>
<gene>
    <name evidence="13" type="ORF">DGYR_LOCUS1402</name>
</gene>
<evidence type="ECO:0000313" key="14">
    <source>
        <dbReference type="Proteomes" id="UP000549394"/>
    </source>
</evidence>
<protein>
    <submittedName>
        <fullName evidence="13">DgyrCDS1449</fullName>
    </submittedName>
</protein>
<keyword evidence="6" id="KW-0547">Nucleotide-binding</keyword>
<evidence type="ECO:0000256" key="4">
    <source>
        <dbReference type="ARBA" id="ARBA00022692"/>
    </source>
</evidence>
<dbReference type="GO" id="GO:0016887">
    <property type="term" value="F:ATP hydrolysis activity"/>
    <property type="evidence" value="ECO:0007669"/>
    <property type="project" value="InterPro"/>
</dbReference>
<dbReference type="GO" id="GO:0016020">
    <property type="term" value="C:membrane"/>
    <property type="evidence" value="ECO:0007669"/>
    <property type="project" value="UniProtKB-SubCell"/>
</dbReference>
<evidence type="ECO:0000313" key="13">
    <source>
        <dbReference type="EMBL" id="CAD5112216.1"/>
    </source>
</evidence>
<keyword evidence="4 11" id="KW-0812">Transmembrane</keyword>
<dbReference type="OrthoDB" id="10255969at2759"/>
<evidence type="ECO:0000256" key="10">
    <source>
        <dbReference type="SAM" id="MobiDB-lite"/>
    </source>
</evidence>
<evidence type="ECO:0000256" key="3">
    <source>
        <dbReference type="ARBA" id="ARBA00022448"/>
    </source>
</evidence>
<keyword evidence="7" id="KW-0067">ATP-binding</keyword>
<sequence length="2266" mass="255563">MAFFQQLRLLLWKNFTLKRRKPIMTTVEIIWPLFLFIILAWVRTRGLKEFNHECHFDAKALPSTGIFPFLQSVVCSLNNTCHINETDTERRLLTDTFSSSSLTTIISDFDVVLSNENNIEALARLIVDADNLRKLVSDDILSGNVPCTTQLTNLLNSSDFRERLKEDNISLSNEAITLLLQSDINETNALMRGLDFLRDQQFNPNRLNEEAETIFCDKNEFDRLLTVHHSDNETEILRQSICGLPGDQRVDLLNDLIQAISIPRLIEGLNNCSEAAGIPRVQSRFEEINSLTRIANDISQLNSLWKAFGDIQQAVGTSDAPTSSRISKLLCGRSSQFLERILRSQESANEALPTTKRPSNDDNDHEAHENDQRRKCVEKYENMTDYCKSFICSMQESRSTRLLWRQLGPIVRGNILYTPDIPVVREFLNNSLTLFQQIGLLKQFAKDFLDITPDLVSTVNSEWFEVILSAVQSPQTGSIFPNTTGVNDFQNLIRNQNLSDLIETVAAVINATAQFLDCVKLDKLQGIESEGRLLYEGQKMISNGTFWAGIVFEIPEDAKEIPDLLHYKIRMDSAKIDNTKYKVDRFWRPGPRRMPFSDLKYFLSGFIFLQDMIDSYYIKTRATDPNEANLGMYMQQFPYPCYIYDQFVRALTGMMPLFMTVAWILSVAMIVRSIVYEKEKRLKEVMRTMGLGNLVHWIASFITSLIILLVSCIALLIILKVGKVAEHANAGVILVFLLCHVVATIAQTFLISTLFSRANLAAVCAAIIYFVGYLPYSICLRYEENMMFWHKCVACLSSTVSFGFGCSYIARYEEIGEGLQWSNVGKSPLPDDNFSAATSMLMMLVDSCIYFLITWYIEAVFPGDYGVPQKWYFPVQSSYWRGFISMKKVSDSSTAYHSESLDSTKYEEWASHEKIGVSIKGLTKKFGNKTAVDSLNLNFAHDQITSFLGHNGAGKTTTISILTGIIPPSSGTAVIYDKDIRTDLPEIRKSLGLCPQHNVLFGNLTCEEHVWFYGSLKGMTNAEIKQDLDKLLSDVDLIHKKDALSTSLSGGMQRKLSIAIAFVGNSKVVILDEPTAGVDPHARRAIWELLLKYKKSRTIILCTHFMDEADVLGDKIAIIAHGKLKCYGSSMFLKNSLGDGYQLTLVRAEEQIKDSTAVTRLVCQHVEEARLIEDIGTEMTFQLPSSKSQNFPELFNALEKLKEELGISSYGISDAALEEVFLKVAEDAKVTEGTEQRERDEIDDTRSENNISFPTTFSSFRKRLNYLNKKLRKTVDSRHLVNDHHKNINIENCNGAGSHKIDGFHLLRRQFSGIFIKRFHNTRRNIKGLFAEIVLPAVFVCLAMIFSTLKITQPDQAPLELHPWTLKPSNAEDKHLYMFYSKDSTNSILGDKLEYELTQSETSLGTRCLPSDFWNIDGKSCEKSSSTKWSEPPAFVANYSSLPKCSCENGFIKCPDGAAGPTPAKRILPTTDVIFNLTNYNVSDWLKKTMPDYIKKRYGGYSFIDNNELDLNNSEIVNSTQNLQLLSTLICGNITNCSARAILNDLINISKIAVTPKTAKVWFNNKGHPASVAYLNAFSNMLLRATVNSTTSRRHGIVAVQHPLNLTSLQLEDFALRASAVDVLIAISVIFALSFIPASFVLFLIDERVSNAKHLQLVSGVSPVVYWLSTFAWDMLSYCFSVLICFIIFLCFQTKAYVSADNAPCLLLLLLLYGWSIIPMMYPTNYLFRIPSLAFILLSSINVMVGFLSTISTYFMEFFDDEELQNINNILRKVFLILPHYCLGRGLVDMAANQLSADVFQSLGEVEFKDPLSWEMCGKNLLSMFLLGWLFLALTLCIQYGFWYRKWFPMAKKQYIPPANAAEDPDVEAERHRVQSSDDLLKVDGLAKVYNNFQPFMCRFKPNSAVKGIHFGVRKGQCFGLLGVNGAGKTTTFKMLTGDLDVGHGDAFIDGKSVKKEPSEAFKRLGYCPQFDAIWPLLTAREHLIFFAKIRGVPEKDIARVAQWAISRMSLTRYADRPSGTYSGGNKRKLSTAIALVGNPSIVFLDEPTTGMDPAAKRFLWSAISDIVKEGRSVVLTSHSMEECEALCGRISIMVNGRFKCIGSIQHIKHRFGNGYTLSIRVKEKNLVENAKNFVEKTFTENKKLEEHNTMIKYQIFNCSLSSMFSSIEENKATLGIEDYSLCQTTLDQVFIDFARDQNDFNDDNDDRRQVNSINQYSSGAVEMRSVNGHSPEDGQEDRPKSAVSQRDVVLPVTMNGIESDTHSIA</sequence>
<keyword evidence="5" id="KW-0677">Repeat</keyword>
<feature type="region of interest" description="Disordered" evidence="10">
    <location>
        <begin position="2218"/>
        <end position="2247"/>
    </location>
</feature>
<feature type="transmembrane region" description="Helical" evidence="11">
    <location>
        <begin position="657"/>
        <end position="675"/>
    </location>
</feature>
<evidence type="ECO:0000256" key="9">
    <source>
        <dbReference type="ARBA" id="ARBA00023136"/>
    </source>
</evidence>
<feature type="transmembrane region" description="Helical" evidence="11">
    <location>
        <begin position="1675"/>
        <end position="1692"/>
    </location>
</feature>
<dbReference type="SUPFAM" id="SSF52540">
    <property type="entry name" value="P-loop containing nucleoside triphosphate hydrolases"/>
    <property type="match status" value="2"/>
</dbReference>
<evidence type="ECO:0000256" key="1">
    <source>
        <dbReference type="ARBA" id="ARBA00004141"/>
    </source>
</evidence>
<feature type="transmembrane region" description="Helical" evidence="11">
    <location>
        <begin position="23"/>
        <end position="42"/>
    </location>
</feature>
<feature type="compositionally biased region" description="Basic and acidic residues" evidence="10">
    <location>
        <begin position="358"/>
        <end position="373"/>
    </location>
</feature>
<evidence type="ECO:0000256" key="5">
    <source>
        <dbReference type="ARBA" id="ARBA00022737"/>
    </source>
</evidence>
<dbReference type="Gene3D" id="3.40.50.300">
    <property type="entry name" value="P-loop containing nucleotide triphosphate hydrolases"/>
    <property type="match status" value="2"/>
</dbReference>
<feature type="transmembrane region" description="Helical" evidence="11">
    <location>
        <begin position="1704"/>
        <end position="1722"/>
    </location>
</feature>
<feature type="transmembrane region" description="Helical" evidence="11">
    <location>
        <begin position="758"/>
        <end position="776"/>
    </location>
</feature>
<feature type="transmembrane region" description="Helical" evidence="11">
    <location>
        <begin position="695"/>
        <end position="719"/>
    </location>
</feature>
<evidence type="ECO:0000256" key="11">
    <source>
        <dbReference type="SAM" id="Phobius"/>
    </source>
</evidence>
<dbReference type="PANTHER" id="PTHR19229:SF36">
    <property type="entry name" value="ATP-BINDING CASSETTE SUB-FAMILY A MEMBER 2"/>
    <property type="match status" value="1"/>
</dbReference>
<dbReference type="FunFam" id="3.40.50.300:FF:000298">
    <property type="entry name" value="ATP-binding cassette sub-family A member 12"/>
    <property type="match status" value="1"/>
</dbReference>
<dbReference type="Pfam" id="PF12698">
    <property type="entry name" value="ABC2_membrane_3"/>
    <property type="match status" value="2"/>
</dbReference>
<dbReference type="InterPro" id="IPR026082">
    <property type="entry name" value="ABCA"/>
</dbReference>
<feature type="compositionally biased region" description="Basic and acidic residues" evidence="10">
    <location>
        <begin position="2231"/>
        <end position="2241"/>
    </location>
</feature>
<dbReference type="InterPro" id="IPR003593">
    <property type="entry name" value="AAA+_ATPase"/>
</dbReference>
<dbReference type="Pfam" id="PF00005">
    <property type="entry name" value="ABC_tran"/>
    <property type="match status" value="2"/>
</dbReference>
<organism evidence="13 14">
    <name type="scientific">Dimorphilus gyrociliatus</name>
    <dbReference type="NCBI Taxonomy" id="2664684"/>
    <lineage>
        <taxon>Eukaryota</taxon>
        <taxon>Metazoa</taxon>
        <taxon>Spiralia</taxon>
        <taxon>Lophotrochozoa</taxon>
        <taxon>Annelida</taxon>
        <taxon>Polychaeta</taxon>
        <taxon>Polychaeta incertae sedis</taxon>
        <taxon>Dinophilidae</taxon>
        <taxon>Dimorphilus</taxon>
    </lineage>
</organism>
<dbReference type="GO" id="GO:0005319">
    <property type="term" value="F:lipid transporter activity"/>
    <property type="evidence" value="ECO:0007669"/>
    <property type="project" value="TreeGrafter"/>
</dbReference>
<dbReference type="Proteomes" id="UP000549394">
    <property type="component" value="Unassembled WGS sequence"/>
</dbReference>
<evidence type="ECO:0000256" key="6">
    <source>
        <dbReference type="ARBA" id="ARBA00022741"/>
    </source>
</evidence>
<feature type="transmembrane region" description="Helical" evidence="11">
    <location>
        <begin position="731"/>
        <end position="752"/>
    </location>
</feature>
<proteinExistence type="inferred from homology"/>
<evidence type="ECO:0000256" key="8">
    <source>
        <dbReference type="ARBA" id="ARBA00022989"/>
    </source>
</evidence>
<feature type="domain" description="ABC transporter" evidence="12">
    <location>
        <begin position="917"/>
        <end position="1146"/>
    </location>
</feature>
<feature type="domain" description="ABC transporter" evidence="12">
    <location>
        <begin position="1881"/>
        <end position="2121"/>
    </location>
</feature>
<evidence type="ECO:0000256" key="2">
    <source>
        <dbReference type="ARBA" id="ARBA00008869"/>
    </source>
</evidence>
<keyword evidence="14" id="KW-1185">Reference proteome</keyword>
<feature type="region of interest" description="Disordered" evidence="10">
    <location>
        <begin position="347"/>
        <end position="373"/>
    </location>
</feature>
<dbReference type="PROSITE" id="PS00211">
    <property type="entry name" value="ABC_TRANSPORTER_1"/>
    <property type="match status" value="1"/>
</dbReference>
<dbReference type="GO" id="GO:0005524">
    <property type="term" value="F:ATP binding"/>
    <property type="evidence" value="ECO:0007669"/>
    <property type="project" value="UniProtKB-KW"/>
</dbReference>
<dbReference type="InterPro" id="IPR017871">
    <property type="entry name" value="ABC_transporter-like_CS"/>
</dbReference>
<dbReference type="CDD" id="cd03263">
    <property type="entry name" value="ABC_subfamily_A"/>
    <property type="match status" value="2"/>
</dbReference>
<comment type="caution">
    <text evidence="13">The sequence shown here is derived from an EMBL/GenBank/DDBJ whole genome shotgun (WGS) entry which is preliminary data.</text>
</comment>
<dbReference type="EMBL" id="CAJFCJ010000002">
    <property type="protein sequence ID" value="CAD5112216.1"/>
    <property type="molecule type" value="Genomic_DNA"/>
</dbReference>
<comment type="similarity">
    <text evidence="2">Belongs to the ABC transporter superfamily. ABCA family.</text>
</comment>
<dbReference type="SMART" id="SM00382">
    <property type="entry name" value="AAA"/>
    <property type="match status" value="2"/>
</dbReference>
<keyword evidence="8 11" id="KW-1133">Transmembrane helix</keyword>
<dbReference type="InterPro" id="IPR013525">
    <property type="entry name" value="ABC2_TM"/>
</dbReference>
<dbReference type="FunFam" id="3.40.50.300:FF:000327">
    <property type="entry name" value="ATP-binding cassette sub-family A member 3"/>
    <property type="match status" value="1"/>
</dbReference>